<name>A0ABS9BHI9_9BACT</name>
<keyword evidence="4" id="KW-0238">DNA-binding</keyword>
<keyword evidence="2" id="KW-0663">Pyridoxal phosphate</keyword>
<gene>
    <name evidence="7" type="ORF">L0U88_11150</name>
</gene>
<dbReference type="PROSITE" id="PS50949">
    <property type="entry name" value="HTH_GNTR"/>
    <property type="match status" value="1"/>
</dbReference>
<dbReference type="CDD" id="cd07377">
    <property type="entry name" value="WHTH_GntR"/>
    <property type="match status" value="1"/>
</dbReference>
<dbReference type="InterPro" id="IPR051446">
    <property type="entry name" value="HTH_trans_reg/aminotransferase"/>
</dbReference>
<dbReference type="GO" id="GO:0008483">
    <property type="term" value="F:transaminase activity"/>
    <property type="evidence" value="ECO:0007669"/>
    <property type="project" value="UniProtKB-KW"/>
</dbReference>
<feature type="domain" description="HTH gntR-type" evidence="6">
    <location>
        <begin position="21"/>
        <end position="89"/>
    </location>
</feature>
<evidence type="ECO:0000256" key="3">
    <source>
        <dbReference type="ARBA" id="ARBA00023015"/>
    </source>
</evidence>
<dbReference type="PANTHER" id="PTHR46577">
    <property type="entry name" value="HTH-TYPE TRANSCRIPTIONAL REGULATORY PROTEIN GABR"/>
    <property type="match status" value="1"/>
</dbReference>
<dbReference type="Gene3D" id="3.40.640.10">
    <property type="entry name" value="Type I PLP-dependent aspartate aminotransferase-like (Major domain)"/>
    <property type="match status" value="1"/>
</dbReference>
<sequence>MASPVSIPFESIIQLDRSSGTPVYLQIAHQVINAIQRRYLPAGTRLPGTRILAKALQVHRNTIIMACQELDAQGWLEIHPNKGSFIIGKADPRPAKFQAGQTVQLIEYPSVTGFQFKKSSLLDNPIGYSKARLHLNDGLPDYRLTPLDQLSRYYNTSLKRKINRRHLGYQQAESNLYFRRQLANFLNLTRGLHVSPDNILLTRGTEMSLFITANLLLQPGDTVVVGTPSYFIMNMIFQQAGAHIKTVPVDGEGIDVEAVRKLCEKQAVRLLYITPHHHYPTTVTLSAGRRLDLLKLSAEFGFIILEDDFDYDFHYDKSPVLPLASADTSGMVVYCGSFGKSLAPGFRTGFVVAPENLIVELQKHLQVLDRQGDPLLEQVLGELIEEGEMHRLLKKSLQVYGARRKNMVELLNEYFSDQLQFEHPNGGLAFWLEWKKELNLAKFSKACEAKDVFIPRTLLYQQKNLTAMRMGFGHLDESEMEQVISIMREVLTNITIQQNE</sequence>
<proteinExistence type="inferred from homology"/>
<dbReference type="SUPFAM" id="SSF46785">
    <property type="entry name" value="Winged helix' DNA-binding domain"/>
    <property type="match status" value="1"/>
</dbReference>
<dbReference type="Gene3D" id="1.10.10.10">
    <property type="entry name" value="Winged helix-like DNA-binding domain superfamily/Winged helix DNA-binding domain"/>
    <property type="match status" value="1"/>
</dbReference>
<dbReference type="InterPro" id="IPR004839">
    <property type="entry name" value="Aminotransferase_I/II_large"/>
</dbReference>
<dbReference type="Pfam" id="PF00392">
    <property type="entry name" value="GntR"/>
    <property type="match status" value="1"/>
</dbReference>
<evidence type="ECO:0000259" key="6">
    <source>
        <dbReference type="PROSITE" id="PS50949"/>
    </source>
</evidence>
<dbReference type="PANTHER" id="PTHR46577:SF1">
    <property type="entry name" value="HTH-TYPE TRANSCRIPTIONAL REGULATORY PROTEIN GABR"/>
    <property type="match status" value="1"/>
</dbReference>
<dbReference type="InterPro" id="IPR036390">
    <property type="entry name" value="WH_DNA-bd_sf"/>
</dbReference>
<evidence type="ECO:0000256" key="4">
    <source>
        <dbReference type="ARBA" id="ARBA00023125"/>
    </source>
</evidence>
<evidence type="ECO:0000256" key="1">
    <source>
        <dbReference type="ARBA" id="ARBA00005384"/>
    </source>
</evidence>
<dbReference type="RefSeq" id="WP_234866137.1">
    <property type="nucleotide sequence ID" value="NZ_JAKEVY010000003.1"/>
</dbReference>
<dbReference type="InterPro" id="IPR015421">
    <property type="entry name" value="PyrdxlP-dep_Trfase_major"/>
</dbReference>
<dbReference type="EMBL" id="JAKEVY010000003">
    <property type="protein sequence ID" value="MCF1715182.1"/>
    <property type="molecule type" value="Genomic_DNA"/>
</dbReference>
<keyword evidence="7" id="KW-0032">Aminotransferase</keyword>
<dbReference type="SUPFAM" id="SSF53383">
    <property type="entry name" value="PLP-dependent transferases"/>
    <property type="match status" value="1"/>
</dbReference>
<dbReference type="CDD" id="cd00609">
    <property type="entry name" value="AAT_like"/>
    <property type="match status" value="1"/>
</dbReference>
<evidence type="ECO:0000313" key="7">
    <source>
        <dbReference type="EMBL" id="MCF1715182.1"/>
    </source>
</evidence>
<evidence type="ECO:0000256" key="2">
    <source>
        <dbReference type="ARBA" id="ARBA00022898"/>
    </source>
</evidence>
<protein>
    <submittedName>
        <fullName evidence="7">PLP-dependent aminotransferase family protein</fullName>
    </submittedName>
</protein>
<dbReference type="Proteomes" id="UP001200145">
    <property type="component" value="Unassembled WGS sequence"/>
</dbReference>
<dbReference type="SMART" id="SM00345">
    <property type="entry name" value="HTH_GNTR"/>
    <property type="match status" value="1"/>
</dbReference>
<dbReference type="InterPro" id="IPR015424">
    <property type="entry name" value="PyrdxlP-dep_Trfase"/>
</dbReference>
<dbReference type="InterPro" id="IPR000524">
    <property type="entry name" value="Tscrpt_reg_HTH_GntR"/>
</dbReference>
<organism evidence="7 8">
    <name type="scientific">Flavihumibacter fluminis</name>
    <dbReference type="NCBI Taxonomy" id="2909236"/>
    <lineage>
        <taxon>Bacteria</taxon>
        <taxon>Pseudomonadati</taxon>
        <taxon>Bacteroidota</taxon>
        <taxon>Chitinophagia</taxon>
        <taxon>Chitinophagales</taxon>
        <taxon>Chitinophagaceae</taxon>
        <taxon>Flavihumibacter</taxon>
    </lineage>
</organism>
<keyword evidence="7" id="KW-0808">Transferase</keyword>
<keyword evidence="3" id="KW-0805">Transcription regulation</keyword>
<dbReference type="InterPro" id="IPR036388">
    <property type="entry name" value="WH-like_DNA-bd_sf"/>
</dbReference>
<keyword evidence="5" id="KW-0804">Transcription</keyword>
<evidence type="ECO:0000256" key="5">
    <source>
        <dbReference type="ARBA" id="ARBA00023163"/>
    </source>
</evidence>
<reference evidence="7 8" key="1">
    <citation type="submission" date="2022-01" db="EMBL/GenBank/DDBJ databases">
        <title>Flavihumibacter sp. nov., isolated from sediment of a river.</title>
        <authorList>
            <person name="Liu H."/>
        </authorList>
    </citation>
    <scope>NUCLEOTIDE SEQUENCE [LARGE SCALE GENOMIC DNA]</scope>
    <source>
        <strain evidence="7 8">RY-1</strain>
    </source>
</reference>
<accession>A0ABS9BHI9</accession>
<comment type="caution">
    <text evidence="7">The sequence shown here is derived from an EMBL/GenBank/DDBJ whole genome shotgun (WGS) entry which is preliminary data.</text>
</comment>
<comment type="similarity">
    <text evidence="1">In the C-terminal section; belongs to the class-I pyridoxal-phosphate-dependent aminotransferase family.</text>
</comment>
<dbReference type="Pfam" id="PF00155">
    <property type="entry name" value="Aminotran_1_2"/>
    <property type="match status" value="1"/>
</dbReference>
<keyword evidence="8" id="KW-1185">Reference proteome</keyword>
<evidence type="ECO:0000313" key="8">
    <source>
        <dbReference type="Proteomes" id="UP001200145"/>
    </source>
</evidence>